<evidence type="ECO:0000313" key="3">
    <source>
        <dbReference type="Proteomes" id="UP001497512"/>
    </source>
</evidence>
<reference evidence="2 3" key="1">
    <citation type="submission" date="2024-02" db="EMBL/GenBank/DDBJ databases">
        <authorList>
            <consortium name="ELIXIR-Norway"/>
            <consortium name="Elixir Norway"/>
        </authorList>
    </citation>
    <scope>NUCLEOTIDE SEQUENCE [LARGE SCALE GENOMIC DNA]</scope>
</reference>
<accession>A0ABP0T8Z3</accession>
<dbReference type="PANTHER" id="PTHR35115">
    <property type="entry name" value="CYCLIN DELTA-3"/>
    <property type="match status" value="1"/>
</dbReference>
<protein>
    <submittedName>
        <fullName evidence="2">Uncharacterized protein</fullName>
    </submittedName>
</protein>
<feature type="chain" id="PRO_5045119039" evidence="1">
    <location>
        <begin position="19"/>
        <end position="394"/>
    </location>
</feature>
<evidence type="ECO:0000256" key="1">
    <source>
        <dbReference type="SAM" id="SignalP"/>
    </source>
</evidence>
<dbReference type="EMBL" id="OZ019893">
    <property type="protein sequence ID" value="CAK9190033.1"/>
    <property type="molecule type" value="Genomic_DNA"/>
</dbReference>
<proteinExistence type="predicted"/>
<keyword evidence="1" id="KW-0732">Signal</keyword>
<feature type="signal peptide" evidence="1">
    <location>
        <begin position="1"/>
        <end position="18"/>
    </location>
</feature>
<organism evidence="2 3">
    <name type="scientific">Sphagnum troendelagicum</name>
    <dbReference type="NCBI Taxonomy" id="128251"/>
    <lineage>
        <taxon>Eukaryota</taxon>
        <taxon>Viridiplantae</taxon>
        <taxon>Streptophyta</taxon>
        <taxon>Embryophyta</taxon>
        <taxon>Bryophyta</taxon>
        <taxon>Sphagnophytina</taxon>
        <taxon>Sphagnopsida</taxon>
        <taxon>Sphagnales</taxon>
        <taxon>Sphagnaceae</taxon>
        <taxon>Sphagnum</taxon>
    </lineage>
</organism>
<evidence type="ECO:0000313" key="2">
    <source>
        <dbReference type="EMBL" id="CAK9190033.1"/>
    </source>
</evidence>
<dbReference type="Proteomes" id="UP001497512">
    <property type="component" value="Chromosome 1"/>
</dbReference>
<sequence length="394" mass="43348">MVAVSFTNLAVLLPIARASRPLSNGVFLACKNVALFRQNVFLNPVQSGFEPVPLSLPLLLQQQKRSYSCCHHGAVRSSIATTEAADHAAFVKDIAGVEPPSSLQCLLDVLQVKGERISSPYNRKGILPLVVPLSENREGELTALLRWPTPSADMDMPVVRVRSYGVQLLAKSSEEYIHRALVEEDTTTSSSSGSEEYPLASRTGEFGSSLYRKGDYAASQMASVDVYLMKKVGLFPDVFERLAMRHLERGDEVSALVTGEFYANKKHFPGFGRPLVFNAELLLRIGRKAEAREAARIALKSPWWTLGSSYSEVAAVAGWGDEQIEFMRERVTEQGRQEDLLKGKTPAQVAVDQAAFLLDLAATNGSWDDVRGQLATFYKEAGLEEMSRFVATVD</sequence>
<gene>
    <name evidence="2" type="ORF">CSSPTR1EN2_LOCUS624</name>
</gene>
<dbReference type="InterPro" id="IPR045287">
    <property type="entry name" value="PAB"/>
</dbReference>
<name>A0ABP0T8Z3_9BRYO</name>
<keyword evidence="3" id="KW-1185">Reference proteome</keyword>
<dbReference type="PANTHER" id="PTHR35115:SF1">
    <property type="entry name" value="PROTEIN IN CHLOROPLAST ATPASE BIOGENESIS, CHLOROPLASTIC"/>
    <property type="match status" value="1"/>
</dbReference>